<dbReference type="KEGG" id="ocn:CUC15_13740"/>
<keyword evidence="3" id="KW-1185">Reference proteome</keyword>
<evidence type="ECO:0000259" key="1">
    <source>
        <dbReference type="Pfam" id="PF13452"/>
    </source>
</evidence>
<dbReference type="RefSeq" id="WP_114917211.1">
    <property type="nucleotide sequence ID" value="NZ_CP024848.1"/>
</dbReference>
<sequence length="135" mass="15513">MIKAGFITDTVAINVTREHVRKYAEAIGEENPIFHSLEAARNAGYANLVLPATYPTLFWQKIEIPWLKNQSPLIQTEQVFEYLEALVANQTYMCQITVLNVRQKERKLFSKNELRINRDGRTVATSNTTLMLVLE</sequence>
<organism evidence="2 3">
    <name type="scientific">Oceanobacillus zhaokaii</name>
    <dbReference type="NCBI Taxonomy" id="2052660"/>
    <lineage>
        <taxon>Bacteria</taxon>
        <taxon>Bacillati</taxon>
        <taxon>Bacillota</taxon>
        <taxon>Bacilli</taxon>
        <taxon>Bacillales</taxon>
        <taxon>Bacillaceae</taxon>
        <taxon>Oceanobacillus</taxon>
    </lineage>
</organism>
<gene>
    <name evidence="2" type="ORF">CUC15_13740</name>
</gene>
<evidence type="ECO:0000313" key="3">
    <source>
        <dbReference type="Proteomes" id="UP000253908"/>
    </source>
</evidence>
<dbReference type="Pfam" id="PF13452">
    <property type="entry name" value="FAS1_DH_region"/>
    <property type="match status" value="1"/>
</dbReference>
<name>A0A345PIU5_9BACI</name>
<evidence type="ECO:0000313" key="2">
    <source>
        <dbReference type="EMBL" id="AXI09925.1"/>
    </source>
</evidence>
<feature type="domain" description="FAS1-like dehydratase" evidence="1">
    <location>
        <begin position="5"/>
        <end position="125"/>
    </location>
</feature>
<dbReference type="InterPro" id="IPR039569">
    <property type="entry name" value="FAS1-like_DH_region"/>
</dbReference>
<dbReference type="SUPFAM" id="SSF54637">
    <property type="entry name" value="Thioesterase/thiol ester dehydrase-isomerase"/>
    <property type="match status" value="1"/>
</dbReference>
<dbReference type="Gene3D" id="3.10.129.10">
    <property type="entry name" value="Hotdog Thioesterase"/>
    <property type="match status" value="1"/>
</dbReference>
<dbReference type="InterPro" id="IPR029069">
    <property type="entry name" value="HotDog_dom_sf"/>
</dbReference>
<protein>
    <recommendedName>
        <fullName evidence="1">FAS1-like dehydratase domain-containing protein</fullName>
    </recommendedName>
</protein>
<dbReference type="EMBL" id="CP024848">
    <property type="protein sequence ID" value="AXI09925.1"/>
    <property type="molecule type" value="Genomic_DNA"/>
</dbReference>
<reference evidence="3" key="1">
    <citation type="submission" date="2017-11" db="EMBL/GenBank/DDBJ databases">
        <authorList>
            <person name="Zhu W."/>
        </authorList>
    </citation>
    <scope>NUCLEOTIDE SEQUENCE [LARGE SCALE GENOMIC DNA]</scope>
    <source>
        <strain evidence="3">160</strain>
    </source>
</reference>
<dbReference type="Proteomes" id="UP000253908">
    <property type="component" value="Chromosome"/>
</dbReference>
<dbReference type="OrthoDB" id="160199at2"/>
<dbReference type="AlphaFoldDB" id="A0A345PIU5"/>
<proteinExistence type="predicted"/>
<dbReference type="CDD" id="cd03441">
    <property type="entry name" value="R_hydratase_like"/>
    <property type="match status" value="1"/>
</dbReference>
<accession>A0A345PIU5</accession>